<dbReference type="GO" id="GO:0046982">
    <property type="term" value="F:protein heterodimerization activity"/>
    <property type="evidence" value="ECO:0007669"/>
    <property type="project" value="UniProtKB-ARBA"/>
</dbReference>
<dbReference type="InterPro" id="IPR046347">
    <property type="entry name" value="bZIP_sf"/>
</dbReference>
<evidence type="ECO:0000313" key="8">
    <source>
        <dbReference type="EMBL" id="AES61653.1"/>
    </source>
</evidence>
<dbReference type="EMBL" id="CM001217">
    <property type="protein sequence ID" value="AES61653.1"/>
    <property type="molecule type" value="Genomic_DNA"/>
</dbReference>
<feature type="region of interest" description="Disordered" evidence="6">
    <location>
        <begin position="1"/>
        <end position="52"/>
    </location>
</feature>
<dbReference type="GO" id="GO:0000976">
    <property type="term" value="F:transcription cis-regulatory region binding"/>
    <property type="evidence" value="ECO:0000318"/>
    <property type="project" value="GO_Central"/>
</dbReference>
<evidence type="ECO:0000256" key="4">
    <source>
        <dbReference type="ARBA" id="ARBA00023163"/>
    </source>
</evidence>
<reference evidence="10" key="6">
    <citation type="journal article" date="2018" name="Nat. Plants">
        <title>Whole-genome landscape of Medicago truncatula symbiotic genes.</title>
        <authorList>
            <person name="Pecrix Y."/>
            <person name="Gamas P."/>
            <person name="Carrere S."/>
        </authorList>
    </citation>
    <scope>NUCLEOTIDE SEQUENCE</scope>
    <source>
        <tissue evidence="10">Leaves</tissue>
    </source>
</reference>
<comment type="subcellular location">
    <subcellularLocation>
        <location evidence="1">Nucleus</location>
    </subcellularLocation>
</comment>
<dbReference type="STRING" id="3880.G7IDQ2"/>
<keyword evidence="5" id="KW-0539">Nucleus</keyword>
<dbReference type="FunFam" id="1.20.5.170:FF:000020">
    <property type="entry name" value="BZIP transcription factor"/>
    <property type="match status" value="1"/>
</dbReference>
<dbReference type="CDD" id="cd14702">
    <property type="entry name" value="bZIP_plant_GBF1"/>
    <property type="match status" value="1"/>
</dbReference>
<dbReference type="GO" id="GO:0045893">
    <property type="term" value="P:positive regulation of DNA-templated transcription"/>
    <property type="evidence" value="ECO:0000318"/>
    <property type="project" value="GO_Central"/>
</dbReference>
<evidence type="ECO:0000259" key="7">
    <source>
        <dbReference type="PROSITE" id="PS50217"/>
    </source>
</evidence>
<feature type="domain" description="BZIP" evidence="7">
    <location>
        <begin position="25"/>
        <end position="76"/>
    </location>
</feature>
<evidence type="ECO:0000313" key="10">
    <source>
        <dbReference type="EMBL" id="RHN81033.1"/>
    </source>
</evidence>
<evidence type="ECO:0000256" key="1">
    <source>
        <dbReference type="ARBA" id="ARBA00004123"/>
    </source>
</evidence>
<dbReference type="OMA" id="VPEANYG"/>
<dbReference type="EMBL" id="PSQE01000001">
    <property type="protein sequence ID" value="RHN81033.1"/>
    <property type="molecule type" value="Genomic_DNA"/>
</dbReference>
<dbReference type="Proteomes" id="UP000002051">
    <property type="component" value="Unassembled WGS sequence"/>
</dbReference>
<accession>G7IDQ2</accession>
<dbReference type="SUPFAM" id="SSF57959">
    <property type="entry name" value="Leucine zipper domain"/>
    <property type="match status" value="1"/>
</dbReference>
<dbReference type="Gene3D" id="1.20.5.170">
    <property type="match status" value="1"/>
</dbReference>
<evidence type="ECO:0000256" key="6">
    <source>
        <dbReference type="SAM" id="MobiDB-lite"/>
    </source>
</evidence>
<dbReference type="EMBL" id="BT136027">
    <property type="protein sequence ID" value="AFK35822.1"/>
    <property type="molecule type" value="mRNA"/>
</dbReference>
<evidence type="ECO:0000313" key="13">
    <source>
        <dbReference type="Proteomes" id="UP000265566"/>
    </source>
</evidence>
<dbReference type="GO" id="GO:0003700">
    <property type="term" value="F:DNA-binding transcription factor activity"/>
    <property type="evidence" value="ECO:0000318"/>
    <property type="project" value="GO_Central"/>
</dbReference>
<keyword evidence="4" id="KW-0804">Transcription</keyword>
<dbReference type="Proteomes" id="UP000265566">
    <property type="component" value="Chromosome 1"/>
</dbReference>
<dbReference type="PANTHER" id="PTHR45764:SF34">
    <property type="entry name" value="BZIP TRANSCRIPTION FACTOR 53"/>
    <property type="match status" value="1"/>
</dbReference>
<dbReference type="EMBL" id="BT137088">
    <property type="protein sequence ID" value="AFK36883.1"/>
    <property type="molecule type" value="mRNA"/>
</dbReference>
<evidence type="ECO:0000256" key="2">
    <source>
        <dbReference type="ARBA" id="ARBA00023015"/>
    </source>
</evidence>
<proteinExistence type="evidence at transcript level"/>
<name>G7IDQ2_MEDTR</name>
<evidence type="ECO:0000313" key="9">
    <source>
        <dbReference type="EMBL" id="AFK35822.1"/>
    </source>
</evidence>
<protein>
    <submittedName>
        <fullName evidence="8">BZIP transcription factor</fullName>
    </submittedName>
    <submittedName>
        <fullName evidence="10">Putative transcription factor bZIP family</fullName>
    </submittedName>
</protein>
<dbReference type="PaxDb" id="3880-AES61653"/>
<evidence type="ECO:0000256" key="3">
    <source>
        <dbReference type="ARBA" id="ARBA00023125"/>
    </source>
</evidence>
<dbReference type="InterPro" id="IPR045314">
    <property type="entry name" value="bZIP_plant_GBF1"/>
</dbReference>
<dbReference type="KEGG" id="mtr:11414436"/>
<dbReference type="InterPro" id="IPR004827">
    <property type="entry name" value="bZIP"/>
</dbReference>
<keyword evidence="3" id="KW-0238">DNA-binding</keyword>
<dbReference type="PANTHER" id="PTHR45764">
    <property type="entry name" value="BZIP TRANSCRIPTION FACTOR 44"/>
    <property type="match status" value="1"/>
</dbReference>
<reference evidence="9" key="2">
    <citation type="submission" date="2012-05" db="EMBL/GenBank/DDBJ databases">
        <authorList>
            <person name="Krishnakumar V."/>
            <person name="Cheung F."/>
            <person name="Xiao Y."/>
            <person name="Chan A."/>
            <person name="Moskal W.A."/>
            <person name="Town C.D."/>
        </authorList>
    </citation>
    <scope>NUCLEOTIDE SEQUENCE</scope>
</reference>
<feature type="compositionally biased region" description="Polar residues" evidence="6">
    <location>
        <begin position="1"/>
        <end position="15"/>
    </location>
</feature>
<evidence type="ECO:0000256" key="5">
    <source>
        <dbReference type="ARBA" id="ARBA00023242"/>
    </source>
</evidence>
<reference evidence="8 12" key="3">
    <citation type="journal article" date="2014" name="BMC Genomics">
        <title>An improved genome release (version Mt4.0) for the model legume Medicago truncatula.</title>
        <authorList>
            <person name="Tang H."/>
            <person name="Krishnakumar V."/>
            <person name="Bidwell S."/>
            <person name="Rosen B."/>
            <person name="Chan A."/>
            <person name="Zhou S."/>
            <person name="Gentzbittel L."/>
            <person name="Childs K.L."/>
            <person name="Yandell M."/>
            <person name="Gundlach H."/>
            <person name="Mayer K.F."/>
            <person name="Schwartz D.C."/>
            <person name="Town C.D."/>
        </authorList>
    </citation>
    <scope>GENOME REANNOTATION</scope>
    <source>
        <strain evidence="11 12">cv. Jemalong A17</strain>
    </source>
</reference>
<evidence type="ECO:0000313" key="12">
    <source>
        <dbReference type="Proteomes" id="UP000002051"/>
    </source>
</evidence>
<keyword evidence="12" id="KW-1185">Reference proteome</keyword>
<reference evidence="13" key="5">
    <citation type="journal article" date="2018" name="Nat. Plants">
        <title>Whole-genome landscape of Medicago truncatula symbiotic genes.</title>
        <authorList>
            <person name="Pecrix Y."/>
            <person name="Staton S.E."/>
            <person name="Sallet E."/>
            <person name="Lelandais-Briere C."/>
            <person name="Moreau S."/>
            <person name="Carrere S."/>
            <person name="Blein T."/>
            <person name="Jardinaud M.F."/>
            <person name="Latrasse D."/>
            <person name="Zouine M."/>
            <person name="Zahm M."/>
            <person name="Kreplak J."/>
            <person name="Mayjonade B."/>
            <person name="Satge C."/>
            <person name="Perez M."/>
            <person name="Cauet S."/>
            <person name="Marande W."/>
            <person name="Chantry-Darmon C."/>
            <person name="Lopez-Roques C."/>
            <person name="Bouchez O."/>
            <person name="Berard A."/>
            <person name="Debelle F."/>
            <person name="Munos S."/>
            <person name="Bendahmane A."/>
            <person name="Berges H."/>
            <person name="Niebel A."/>
            <person name="Buitink J."/>
            <person name="Frugier F."/>
            <person name="Benhamed M."/>
            <person name="Crespi M."/>
            <person name="Gouzy J."/>
            <person name="Gamas P."/>
        </authorList>
    </citation>
    <scope>NUCLEOTIDE SEQUENCE [LARGE SCALE GENOMIC DNA]</scope>
    <source>
        <strain evidence="13">cv. Jemalong A17</strain>
    </source>
</reference>
<dbReference type="GO" id="GO:0005634">
    <property type="term" value="C:nucleus"/>
    <property type="evidence" value="ECO:0000318"/>
    <property type="project" value="GO_Central"/>
</dbReference>
<keyword evidence="2" id="KW-0805">Transcription regulation</keyword>
<dbReference type="EnsemblPlants" id="AES61653">
    <property type="protein sequence ID" value="AES61653"/>
    <property type="gene ID" value="MTR_1g087040"/>
</dbReference>
<dbReference type="EMBL" id="BT145890">
    <property type="protein sequence ID" value="AFK45684.1"/>
    <property type="molecule type" value="mRNA"/>
</dbReference>
<organism evidence="8 12">
    <name type="scientific">Medicago truncatula</name>
    <name type="common">Barrel medic</name>
    <name type="synonym">Medicago tribuloides</name>
    <dbReference type="NCBI Taxonomy" id="3880"/>
    <lineage>
        <taxon>Eukaryota</taxon>
        <taxon>Viridiplantae</taxon>
        <taxon>Streptophyta</taxon>
        <taxon>Embryophyta</taxon>
        <taxon>Tracheophyta</taxon>
        <taxon>Spermatophyta</taxon>
        <taxon>Magnoliopsida</taxon>
        <taxon>eudicotyledons</taxon>
        <taxon>Gunneridae</taxon>
        <taxon>Pentapetalae</taxon>
        <taxon>rosids</taxon>
        <taxon>fabids</taxon>
        <taxon>Fabales</taxon>
        <taxon>Fabaceae</taxon>
        <taxon>Papilionoideae</taxon>
        <taxon>50 kb inversion clade</taxon>
        <taxon>NPAAA clade</taxon>
        <taxon>Hologalegina</taxon>
        <taxon>IRL clade</taxon>
        <taxon>Trifolieae</taxon>
        <taxon>Medicago</taxon>
    </lineage>
</organism>
<dbReference type="eggNOG" id="ENOG502S1GC">
    <property type="taxonomic scope" value="Eukaryota"/>
</dbReference>
<dbReference type="AlphaFoldDB" id="G7IDQ2"/>
<gene>
    <name evidence="11" type="primary">11414436</name>
    <name evidence="8" type="ordered locus">MTR_1g087040</name>
    <name evidence="10" type="ORF">MtrunA17_Chr1g0194681</name>
</gene>
<dbReference type="Pfam" id="PF00170">
    <property type="entry name" value="bZIP_1"/>
    <property type="match status" value="1"/>
</dbReference>
<sequence>MASIQRPVSSCSASGGSDGMDLQIDERKRKRMLSNRESARRSRLRKQQQVEDLTGEAGKLKIENDRLARSIKATEEAYLKMEAANDVIRAQTRELEAQFRFLNSVIDAAAAEEANSFSVDDVPLIDDPLLKPWFIPYPNYSMASHEMMLR</sequence>
<evidence type="ECO:0000313" key="11">
    <source>
        <dbReference type="EnsemblPlants" id="AES61653"/>
    </source>
</evidence>
<dbReference type="PROSITE" id="PS50217">
    <property type="entry name" value="BZIP"/>
    <property type="match status" value="1"/>
</dbReference>
<dbReference type="SMART" id="SM00338">
    <property type="entry name" value="BRLZ"/>
    <property type="match status" value="1"/>
</dbReference>
<reference evidence="11" key="4">
    <citation type="submission" date="2015-04" db="UniProtKB">
        <authorList>
            <consortium name="EnsemblPlants"/>
        </authorList>
    </citation>
    <scope>IDENTIFICATION</scope>
    <source>
        <strain evidence="11">cv. Jemalong A17</strain>
    </source>
</reference>
<dbReference type="Gramene" id="rna5027">
    <property type="protein sequence ID" value="RHN81033.1"/>
    <property type="gene ID" value="gene5027"/>
</dbReference>
<dbReference type="HOGENOM" id="CLU_112634_1_1_1"/>
<reference evidence="8 12" key="1">
    <citation type="journal article" date="2011" name="Nature">
        <title>The Medicago genome provides insight into the evolution of rhizobial symbioses.</title>
        <authorList>
            <person name="Young N.D."/>
            <person name="Debelle F."/>
            <person name="Oldroyd G.E."/>
            <person name="Geurts R."/>
            <person name="Cannon S.B."/>
            <person name="Udvardi M.K."/>
            <person name="Benedito V.A."/>
            <person name="Mayer K.F."/>
            <person name="Gouzy J."/>
            <person name="Schoof H."/>
            <person name="Van de Peer Y."/>
            <person name="Proost S."/>
            <person name="Cook D.R."/>
            <person name="Meyers B.C."/>
            <person name="Spannagl M."/>
            <person name="Cheung F."/>
            <person name="De Mita S."/>
            <person name="Krishnakumar V."/>
            <person name="Gundlach H."/>
            <person name="Zhou S."/>
            <person name="Mudge J."/>
            <person name="Bharti A.K."/>
            <person name="Murray J.D."/>
            <person name="Naoumkina M.A."/>
            <person name="Rosen B."/>
            <person name="Silverstein K.A."/>
            <person name="Tang H."/>
            <person name="Rombauts S."/>
            <person name="Zhao P.X."/>
            <person name="Zhou P."/>
            <person name="Barbe V."/>
            <person name="Bardou P."/>
            <person name="Bechner M."/>
            <person name="Bellec A."/>
            <person name="Berger A."/>
            <person name="Berges H."/>
            <person name="Bidwell S."/>
            <person name="Bisseling T."/>
            <person name="Choisne N."/>
            <person name="Couloux A."/>
            <person name="Denny R."/>
            <person name="Deshpande S."/>
            <person name="Dai X."/>
            <person name="Doyle J.J."/>
            <person name="Dudez A.M."/>
            <person name="Farmer A.D."/>
            <person name="Fouteau S."/>
            <person name="Franken C."/>
            <person name="Gibelin C."/>
            <person name="Gish J."/>
            <person name="Goldstein S."/>
            <person name="Gonzalez A.J."/>
            <person name="Green P.J."/>
            <person name="Hallab A."/>
            <person name="Hartog M."/>
            <person name="Hua A."/>
            <person name="Humphray S.J."/>
            <person name="Jeong D.H."/>
            <person name="Jing Y."/>
            <person name="Jocker A."/>
            <person name="Kenton S.M."/>
            <person name="Kim D.J."/>
            <person name="Klee K."/>
            <person name="Lai H."/>
            <person name="Lang C."/>
            <person name="Lin S."/>
            <person name="Macmil S.L."/>
            <person name="Magdelenat G."/>
            <person name="Matthews L."/>
            <person name="McCorrison J."/>
            <person name="Monaghan E.L."/>
            <person name="Mun J.H."/>
            <person name="Najar F.Z."/>
            <person name="Nicholson C."/>
            <person name="Noirot C."/>
            <person name="O'Bleness M."/>
            <person name="Paule C.R."/>
            <person name="Poulain J."/>
            <person name="Prion F."/>
            <person name="Qin B."/>
            <person name="Qu C."/>
            <person name="Retzel E.F."/>
            <person name="Riddle C."/>
            <person name="Sallet E."/>
            <person name="Samain S."/>
            <person name="Samson N."/>
            <person name="Sanders I."/>
            <person name="Saurat O."/>
            <person name="Scarpelli C."/>
            <person name="Schiex T."/>
            <person name="Segurens B."/>
            <person name="Severin A.J."/>
            <person name="Sherrier D.J."/>
            <person name="Shi R."/>
            <person name="Sims S."/>
            <person name="Singer S.R."/>
            <person name="Sinharoy S."/>
            <person name="Sterck L."/>
            <person name="Viollet A."/>
            <person name="Wang B.B."/>
            <person name="Wang K."/>
            <person name="Wang M."/>
            <person name="Wang X."/>
            <person name="Warfsmann J."/>
            <person name="Weissenbach J."/>
            <person name="White D.D."/>
            <person name="White J.D."/>
            <person name="Wiley G.B."/>
            <person name="Wincker P."/>
            <person name="Xing Y."/>
            <person name="Yang L."/>
            <person name="Yao Z."/>
            <person name="Ying F."/>
            <person name="Zhai J."/>
            <person name="Zhou L."/>
            <person name="Zuber A."/>
            <person name="Denarie J."/>
            <person name="Dixon R.A."/>
            <person name="May G.D."/>
            <person name="Schwartz D.C."/>
            <person name="Rogers J."/>
            <person name="Quetier F."/>
            <person name="Town C.D."/>
            <person name="Roe B.A."/>
        </authorList>
    </citation>
    <scope>NUCLEOTIDE SEQUENCE [LARGE SCALE GENOMIC DNA]</scope>
    <source>
        <strain evidence="8">A17</strain>
        <strain evidence="11 12">cv. Jemalong A17</strain>
    </source>
</reference>
<dbReference type="PROSITE" id="PS00036">
    <property type="entry name" value="BZIP_BASIC"/>
    <property type="match status" value="1"/>
</dbReference>
<dbReference type="OrthoDB" id="551672at2759"/>